<gene>
    <name evidence="2" type="ORF">V5799_021943</name>
</gene>
<evidence type="ECO:0000313" key="2">
    <source>
        <dbReference type="EMBL" id="KAK8788279.1"/>
    </source>
</evidence>
<feature type="signal peptide" evidence="1">
    <location>
        <begin position="1"/>
        <end position="18"/>
    </location>
</feature>
<reference evidence="2 3" key="1">
    <citation type="journal article" date="2023" name="Arcadia Sci">
        <title>De novo assembly of a long-read Amblyomma americanum tick genome.</title>
        <authorList>
            <person name="Chou S."/>
            <person name="Poskanzer K.E."/>
            <person name="Rollins M."/>
            <person name="Thuy-Boun P.S."/>
        </authorList>
    </citation>
    <scope>NUCLEOTIDE SEQUENCE [LARGE SCALE GENOMIC DNA]</scope>
    <source>
        <strain evidence="2">F_SG_1</strain>
        <tissue evidence="2">Salivary glands</tissue>
    </source>
</reference>
<evidence type="ECO:0000313" key="3">
    <source>
        <dbReference type="Proteomes" id="UP001321473"/>
    </source>
</evidence>
<dbReference type="Proteomes" id="UP001321473">
    <property type="component" value="Unassembled WGS sequence"/>
</dbReference>
<comment type="caution">
    <text evidence="2">The sequence shown here is derived from an EMBL/GenBank/DDBJ whole genome shotgun (WGS) entry which is preliminary data.</text>
</comment>
<evidence type="ECO:0000256" key="1">
    <source>
        <dbReference type="SAM" id="SignalP"/>
    </source>
</evidence>
<proteinExistence type="predicted"/>
<sequence>MQALQYGISSLLVCAVSAARTHCERDLLGTSFEYTPDAWQLIDNPGLKFHLMFTSKDALSATDYKCLTTLKTETVRKNKWERKVFYCTFPNKTTT</sequence>
<organism evidence="2 3">
    <name type="scientific">Amblyomma americanum</name>
    <name type="common">Lone star tick</name>
    <dbReference type="NCBI Taxonomy" id="6943"/>
    <lineage>
        <taxon>Eukaryota</taxon>
        <taxon>Metazoa</taxon>
        <taxon>Ecdysozoa</taxon>
        <taxon>Arthropoda</taxon>
        <taxon>Chelicerata</taxon>
        <taxon>Arachnida</taxon>
        <taxon>Acari</taxon>
        <taxon>Parasitiformes</taxon>
        <taxon>Ixodida</taxon>
        <taxon>Ixodoidea</taxon>
        <taxon>Ixodidae</taxon>
        <taxon>Amblyomminae</taxon>
        <taxon>Amblyomma</taxon>
    </lineage>
</organism>
<dbReference type="EMBL" id="JARKHS020000993">
    <property type="protein sequence ID" value="KAK8788279.1"/>
    <property type="molecule type" value="Genomic_DNA"/>
</dbReference>
<protein>
    <recommendedName>
        <fullName evidence="4">Secreted protein</fullName>
    </recommendedName>
</protein>
<feature type="chain" id="PRO_5042904649" description="Secreted protein" evidence="1">
    <location>
        <begin position="19"/>
        <end position="95"/>
    </location>
</feature>
<evidence type="ECO:0008006" key="4">
    <source>
        <dbReference type="Google" id="ProtNLM"/>
    </source>
</evidence>
<keyword evidence="1" id="KW-0732">Signal</keyword>
<accession>A0AAQ4FLZ7</accession>
<dbReference type="AlphaFoldDB" id="A0AAQ4FLZ7"/>
<keyword evidence="3" id="KW-1185">Reference proteome</keyword>
<name>A0AAQ4FLZ7_AMBAM</name>